<evidence type="ECO:0000256" key="12">
    <source>
        <dbReference type="ARBA" id="ARBA00022801"/>
    </source>
</evidence>
<dbReference type="GO" id="GO:0032299">
    <property type="term" value="C:ribonuclease H2 complex"/>
    <property type="evidence" value="ECO:0007669"/>
    <property type="project" value="TreeGrafter"/>
</dbReference>
<dbReference type="InterPro" id="IPR022898">
    <property type="entry name" value="RNase_HII"/>
</dbReference>
<dbReference type="OrthoDB" id="9803420at2"/>
<evidence type="ECO:0000256" key="16">
    <source>
        <dbReference type="RuleBase" id="RU003515"/>
    </source>
</evidence>
<comment type="subcellular location">
    <subcellularLocation>
        <location evidence="4 14">Cytoplasm</location>
    </subcellularLocation>
</comment>
<dbReference type="AlphaFoldDB" id="A0A4S1XD09"/>
<dbReference type="GO" id="GO:0004523">
    <property type="term" value="F:RNA-DNA hybrid ribonuclease activity"/>
    <property type="evidence" value="ECO:0007669"/>
    <property type="project" value="UniProtKB-UniRule"/>
</dbReference>
<comment type="cofactor">
    <cofactor evidence="14 15">
        <name>Mn(2+)</name>
        <dbReference type="ChEBI" id="CHEBI:29035"/>
    </cofactor>
    <cofactor evidence="14 15">
        <name>Mg(2+)</name>
        <dbReference type="ChEBI" id="CHEBI:18420"/>
    </cofactor>
    <text evidence="14 15">Manganese or magnesium. Binds 1 divalent metal ion per monomer in the absence of substrate. May bind a second metal ion after substrate binding.</text>
</comment>
<dbReference type="GO" id="GO:0003723">
    <property type="term" value="F:RNA binding"/>
    <property type="evidence" value="ECO:0007669"/>
    <property type="project" value="UniProtKB-UniRule"/>
</dbReference>
<comment type="function">
    <text evidence="3 14 16">Endonuclease that specifically degrades the RNA of RNA-DNA hybrids.</text>
</comment>
<keyword evidence="10 14" id="KW-0479">Metal-binding</keyword>
<sequence length="214" mass="23152">MPKNPGPDLKFERRYKRLHKGPVAGVDEAGRGPLAGPVVAAAVVLDPKCIPEGIDDSKVLTAAKRERLCAELLACAKVGVGMASVEEIDTINIFWASMLAMHRAVEALGFRPAFVLVDGNRCPDWDHQSHAVVSGDALCMSIAAASIVAKHKRDCMMQALDAEHPGYGWASNKGYSAKVHQEALRVLGPTPHHRRSFWRVAQAELDFGPQIAAE</sequence>
<dbReference type="InterPro" id="IPR024567">
    <property type="entry name" value="RNase_HII/HIII_dom"/>
</dbReference>
<keyword evidence="8 14" id="KW-0963">Cytoplasm</keyword>
<name>A0A4S1XD09_9SPHN</name>
<evidence type="ECO:0000256" key="1">
    <source>
        <dbReference type="ARBA" id="ARBA00000077"/>
    </source>
</evidence>
<feature type="binding site" evidence="14 15">
    <location>
        <position position="118"/>
    </location>
    <ligand>
        <name>a divalent metal cation</name>
        <dbReference type="ChEBI" id="CHEBI:60240"/>
    </ligand>
</feature>
<gene>
    <name evidence="14" type="primary">rnhB</name>
    <name evidence="18" type="ORF">E5A73_11995</name>
</gene>
<evidence type="ECO:0000256" key="13">
    <source>
        <dbReference type="ARBA" id="ARBA00023211"/>
    </source>
</evidence>
<dbReference type="GO" id="GO:0043137">
    <property type="term" value="P:DNA replication, removal of RNA primer"/>
    <property type="evidence" value="ECO:0007669"/>
    <property type="project" value="TreeGrafter"/>
</dbReference>
<evidence type="ECO:0000256" key="9">
    <source>
        <dbReference type="ARBA" id="ARBA00022722"/>
    </source>
</evidence>
<dbReference type="SUPFAM" id="SSF53098">
    <property type="entry name" value="Ribonuclease H-like"/>
    <property type="match status" value="1"/>
</dbReference>
<feature type="binding site" evidence="14 15">
    <location>
        <position position="28"/>
    </location>
    <ligand>
        <name>a divalent metal cation</name>
        <dbReference type="ChEBI" id="CHEBI:60240"/>
    </ligand>
</feature>
<reference evidence="18 19" key="1">
    <citation type="submission" date="2019-04" db="EMBL/GenBank/DDBJ databases">
        <title>Sphingomonas psychrotolerans sp. nov., isolated from soil in the Tianshan Mountains, Xinjiang, China.</title>
        <authorList>
            <person name="Luo Y."/>
            <person name="Sheng H."/>
        </authorList>
    </citation>
    <scope>NUCLEOTIDE SEQUENCE [LARGE SCALE GENOMIC DNA]</scope>
    <source>
        <strain evidence="18 19">ZFGT-11</strain>
    </source>
</reference>
<evidence type="ECO:0000256" key="14">
    <source>
        <dbReference type="HAMAP-Rule" id="MF_00052"/>
    </source>
</evidence>
<dbReference type="PANTHER" id="PTHR10954">
    <property type="entry name" value="RIBONUCLEASE H2 SUBUNIT A"/>
    <property type="match status" value="1"/>
</dbReference>
<comment type="caution">
    <text evidence="18">The sequence shown here is derived from an EMBL/GenBank/DDBJ whole genome shotgun (WGS) entry which is preliminary data.</text>
</comment>
<comment type="similarity">
    <text evidence="5 14 16">Belongs to the RNase HII family.</text>
</comment>
<dbReference type="NCBIfam" id="NF000595">
    <property type="entry name" value="PRK00015.1-3"/>
    <property type="match status" value="1"/>
</dbReference>
<evidence type="ECO:0000256" key="6">
    <source>
        <dbReference type="ARBA" id="ARBA00012180"/>
    </source>
</evidence>
<dbReference type="GO" id="GO:0030145">
    <property type="term" value="F:manganese ion binding"/>
    <property type="evidence" value="ECO:0007669"/>
    <property type="project" value="UniProtKB-UniRule"/>
</dbReference>
<dbReference type="GO" id="GO:0006298">
    <property type="term" value="P:mismatch repair"/>
    <property type="evidence" value="ECO:0007669"/>
    <property type="project" value="TreeGrafter"/>
</dbReference>
<dbReference type="InterPro" id="IPR036397">
    <property type="entry name" value="RNaseH_sf"/>
</dbReference>
<proteinExistence type="inferred from homology"/>
<keyword evidence="11 14" id="KW-0255">Endonuclease</keyword>
<dbReference type="EC" id="3.1.26.4" evidence="6 14"/>
<evidence type="ECO:0000259" key="17">
    <source>
        <dbReference type="PROSITE" id="PS51975"/>
    </source>
</evidence>
<keyword evidence="9 14" id="KW-0540">Nuclease</keyword>
<evidence type="ECO:0000313" key="18">
    <source>
        <dbReference type="EMBL" id="TGX53547.1"/>
    </source>
</evidence>
<evidence type="ECO:0000256" key="11">
    <source>
        <dbReference type="ARBA" id="ARBA00022759"/>
    </source>
</evidence>
<dbReference type="Pfam" id="PF01351">
    <property type="entry name" value="RNase_HII"/>
    <property type="match status" value="1"/>
</dbReference>
<comment type="catalytic activity">
    <reaction evidence="1 14 15 16">
        <text>Endonucleolytic cleavage to 5'-phosphomonoester.</text>
        <dbReference type="EC" id="3.1.26.4"/>
    </reaction>
</comment>
<evidence type="ECO:0000313" key="19">
    <source>
        <dbReference type="Proteomes" id="UP000306147"/>
    </source>
</evidence>
<dbReference type="Proteomes" id="UP000306147">
    <property type="component" value="Unassembled WGS sequence"/>
</dbReference>
<evidence type="ECO:0000256" key="10">
    <source>
        <dbReference type="ARBA" id="ARBA00022723"/>
    </source>
</evidence>
<organism evidence="18 19">
    <name type="scientific">Sphingomonas gei</name>
    <dbReference type="NCBI Taxonomy" id="1395960"/>
    <lineage>
        <taxon>Bacteria</taxon>
        <taxon>Pseudomonadati</taxon>
        <taxon>Pseudomonadota</taxon>
        <taxon>Alphaproteobacteria</taxon>
        <taxon>Sphingomonadales</taxon>
        <taxon>Sphingomonadaceae</taxon>
        <taxon>Sphingomonas</taxon>
    </lineage>
</organism>
<dbReference type="RefSeq" id="WP_135964053.1">
    <property type="nucleotide sequence ID" value="NZ_SRXT01000004.1"/>
</dbReference>
<dbReference type="HAMAP" id="MF_00052_B">
    <property type="entry name" value="RNase_HII_B"/>
    <property type="match status" value="1"/>
</dbReference>
<dbReference type="PANTHER" id="PTHR10954:SF18">
    <property type="entry name" value="RIBONUCLEASE HII"/>
    <property type="match status" value="1"/>
</dbReference>
<dbReference type="EMBL" id="SRXT01000004">
    <property type="protein sequence ID" value="TGX53547.1"/>
    <property type="molecule type" value="Genomic_DNA"/>
</dbReference>
<evidence type="ECO:0000256" key="7">
    <source>
        <dbReference type="ARBA" id="ARBA00019179"/>
    </source>
</evidence>
<keyword evidence="19" id="KW-1185">Reference proteome</keyword>
<evidence type="ECO:0000256" key="15">
    <source>
        <dbReference type="PROSITE-ProRule" id="PRU01319"/>
    </source>
</evidence>
<evidence type="ECO:0000256" key="3">
    <source>
        <dbReference type="ARBA" id="ARBA00004065"/>
    </source>
</evidence>
<protein>
    <recommendedName>
        <fullName evidence="7 14">Ribonuclease HII</fullName>
        <shortName evidence="14">RNase HII</shortName>
        <ecNumber evidence="6 14">3.1.26.4</ecNumber>
    </recommendedName>
</protein>
<feature type="domain" description="RNase H type-2" evidence="17">
    <location>
        <begin position="21"/>
        <end position="209"/>
    </location>
</feature>
<evidence type="ECO:0000256" key="2">
    <source>
        <dbReference type="ARBA" id="ARBA00001946"/>
    </source>
</evidence>
<dbReference type="CDD" id="cd07182">
    <property type="entry name" value="RNase_HII_bacteria_HII_like"/>
    <property type="match status" value="1"/>
</dbReference>
<keyword evidence="13 14" id="KW-0464">Manganese</keyword>
<dbReference type="PROSITE" id="PS51975">
    <property type="entry name" value="RNASE_H_2"/>
    <property type="match status" value="1"/>
</dbReference>
<keyword evidence="12 14" id="KW-0378">Hydrolase</keyword>
<evidence type="ECO:0000256" key="5">
    <source>
        <dbReference type="ARBA" id="ARBA00007383"/>
    </source>
</evidence>
<dbReference type="InterPro" id="IPR001352">
    <property type="entry name" value="RNase_HII/HIII"/>
</dbReference>
<evidence type="ECO:0000256" key="8">
    <source>
        <dbReference type="ARBA" id="ARBA00022490"/>
    </source>
</evidence>
<evidence type="ECO:0000256" key="4">
    <source>
        <dbReference type="ARBA" id="ARBA00004496"/>
    </source>
</evidence>
<accession>A0A4S1XD09</accession>
<feature type="binding site" evidence="14 15">
    <location>
        <position position="27"/>
    </location>
    <ligand>
        <name>a divalent metal cation</name>
        <dbReference type="ChEBI" id="CHEBI:60240"/>
    </ligand>
</feature>
<dbReference type="Gene3D" id="3.30.420.10">
    <property type="entry name" value="Ribonuclease H-like superfamily/Ribonuclease H"/>
    <property type="match status" value="1"/>
</dbReference>
<dbReference type="InterPro" id="IPR012337">
    <property type="entry name" value="RNaseH-like_sf"/>
</dbReference>
<dbReference type="GO" id="GO:0005737">
    <property type="term" value="C:cytoplasm"/>
    <property type="evidence" value="ECO:0007669"/>
    <property type="project" value="UniProtKB-SubCell"/>
</dbReference>
<comment type="cofactor">
    <cofactor evidence="2">
        <name>Mg(2+)</name>
        <dbReference type="ChEBI" id="CHEBI:18420"/>
    </cofactor>
</comment>